<accession>A0AA47NPX3</accession>
<evidence type="ECO:0000313" key="2">
    <source>
        <dbReference type="Proteomes" id="UP001174136"/>
    </source>
</evidence>
<reference evidence="1" key="1">
    <citation type="journal article" date="2023" name="Front. Mar. Sci.">
        <title>A new Merluccius polli reference genome to investigate the effects of global change in West African waters.</title>
        <authorList>
            <person name="Mateo J.L."/>
            <person name="Blanco-Fernandez C."/>
            <person name="Garcia-Vazquez E."/>
            <person name="Machado-Schiaffino G."/>
        </authorList>
    </citation>
    <scope>NUCLEOTIDE SEQUENCE</scope>
    <source>
        <strain evidence="1">C29</strain>
        <tissue evidence="1">Fin</tissue>
    </source>
</reference>
<sequence>MTFVLLHIIYQITVNSLLATHSINADFNFCIFHLAALPRLASGDRKSSLRIKGCMEEGTTK</sequence>
<name>A0AA47NPX3_MERPO</name>
<comment type="caution">
    <text evidence="1">The sequence shown here is derived from an EMBL/GenBank/DDBJ whole genome shotgun (WGS) entry which is preliminary data.</text>
</comment>
<dbReference type="EMBL" id="JAOPHQ010006019">
    <property type="protein sequence ID" value="KAK0133100.1"/>
    <property type="molecule type" value="Genomic_DNA"/>
</dbReference>
<dbReference type="AlphaFoldDB" id="A0AA47NPX3"/>
<evidence type="ECO:0000313" key="1">
    <source>
        <dbReference type="EMBL" id="KAK0133100.1"/>
    </source>
</evidence>
<keyword evidence="2" id="KW-1185">Reference proteome</keyword>
<organism evidence="1 2">
    <name type="scientific">Merluccius polli</name>
    <name type="common">Benguela hake</name>
    <name type="synonym">Merluccius cadenati</name>
    <dbReference type="NCBI Taxonomy" id="89951"/>
    <lineage>
        <taxon>Eukaryota</taxon>
        <taxon>Metazoa</taxon>
        <taxon>Chordata</taxon>
        <taxon>Craniata</taxon>
        <taxon>Vertebrata</taxon>
        <taxon>Euteleostomi</taxon>
        <taxon>Actinopterygii</taxon>
        <taxon>Neopterygii</taxon>
        <taxon>Teleostei</taxon>
        <taxon>Neoteleostei</taxon>
        <taxon>Acanthomorphata</taxon>
        <taxon>Zeiogadaria</taxon>
        <taxon>Gadariae</taxon>
        <taxon>Gadiformes</taxon>
        <taxon>Gadoidei</taxon>
        <taxon>Merlucciidae</taxon>
        <taxon>Merluccius</taxon>
    </lineage>
</organism>
<protein>
    <submittedName>
        <fullName evidence="1">Uncharacterized protein</fullName>
    </submittedName>
</protein>
<dbReference type="Proteomes" id="UP001174136">
    <property type="component" value="Unassembled WGS sequence"/>
</dbReference>
<proteinExistence type="predicted"/>
<gene>
    <name evidence="1" type="ORF">N1851_031529</name>
</gene>